<feature type="transmembrane region" description="Helical" evidence="7">
    <location>
        <begin position="404"/>
        <end position="424"/>
    </location>
</feature>
<feature type="transmembrane region" description="Helical" evidence="7">
    <location>
        <begin position="465"/>
        <end position="488"/>
    </location>
</feature>
<name>A0ABW9FGT7_9NOCA</name>
<feature type="transmembrane region" description="Helical" evidence="7">
    <location>
        <begin position="168"/>
        <end position="191"/>
    </location>
</feature>
<proteinExistence type="inferred from homology"/>
<keyword evidence="4 7" id="KW-0812">Transmembrane</keyword>
<dbReference type="EMBL" id="JBDLNV010000005">
    <property type="protein sequence ID" value="MFM1724771.1"/>
    <property type="molecule type" value="Genomic_DNA"/>
</dbReference>
<evidence type="ECO:0000256" key="2">
    <source>
        <dbReference type="ARBA" id="ARBA00006162"/>
    </source>
</evidence>
<comment type="caution">
    <text evidence="9">The sequence shown here is derived from an EMBL/GenBank/DDBJ whole genome shotgun (WGS) entry which is preliminary data.</text>
</comment>
<keyword evidence="5 7" id="KW-1133">Transmembrane helix</keyword>
<dbReference type="InterPro" id="IPR024962">
    <property type="entry name" value="YukD-like"/>
</dbReference>
<dbReference type="Pfam" id="PF08817">
    <property type="entry name" value="YukD"/>
    <property type="match status" value="1"/>
</dbReference>
<accession>A0ABW9FGT7</accession>
<feature type="transmembrane region" description="Helical" evidence="7">
    <location>
        <begin position="141"/>
        <end position="162"/>
    </location>
</feature>
<evidence type="ECO:0000259" key="8">
    <source>
        <dbReference type="Pfam" id="PF19053"/>
    </source>
</evidence>
<gene>
    <name evidence="9" type="primary">eccD</name>
    <name evidence="9" type="ORF">ABEU20_003366</name>
</gene>
<feature type="transmembrane region" description="Helical" evidence="7">
    <location>
        <begin position="348"/>
        <end position="368"/>
    </location>
</feature>
<dbReference type="InterPro" id="IPR006707">
    <property type="entry name" value="T7SS_EccD"/>
</dbReference>
<keyword evidence="6 7" id="KW-0472">Membrane</keyword>
<feature type="transmembrane region" description="Helical" evidence="7">
    <location>
        <begin position="374"/>
        <end position="392"/>
    </location>
</feature>
<feature type="transmembrane region" description="Helical" evidence="7">
    <location>
        <begin position="230"/>
        <end position="246"/>
    </location>
</feature>
<feature type="transmembrane region" description="Helical" evidence="7">
    <location>
        <begin position="280"/>
        <end position="300"/>
    </location>
</feature>
<dbReference type="RefSeq" id="WP_420165277.1">
    <property type="nucleotide sequence ID" value="NZ_JBDLNV010000005.1"/>
</dbReference>
<dbReference type="Gene3D" id="3.10.20.90">
    <property type="entry name" value="Phosphatidylinositol 3-kinase Catalytic Subunit, Chain A, domain 1"/>
    <property type="match status" value="1"/>
</dbReference>
<evidence type="ECO:0000256" key="4">
    <source>
        <dbReference type="ARBA" id="ARBA00022692"/>
    </source>
</evidence>
<keyword evidence="10" id="KW-1185">Reference proteome</keyword>
<dbReference type="InterPro" id="IPR044049">
    <property type="entry name" value="EccD_transm"/>
</dbReference>
<keyword evidence="3" id="KW-1003">Cell membrane</keyword>
<evidence type="ECO:0000256" key="6">
    <source>
        <dbReference type="ARBA" id="ARBA00023136"/>
    </source>
</evidence>
<feature type="transmembrane region" description="Helical" evidence="7">
    <location>
        <begin position="253"/>
        <end position="274"/>
    </location>
</feature>
<organism evidence="9 10">
    <name type="scientific">Rhodococcus parequi</name>
    <dbReference type="NCBI Taxonomy" id="3137122"/>
    <lineage>
        <taxon>Bacteria</taxon>
        <taxon>Bacillati</taxon>
        <taxon>Actinomycetota</taxon>
        <taxon>Actinomycetes</taxon>
        <taxon>Mycobacteriales</taxon>
        <taxon>Nocardiaceae</taxon>
        <taxon>Rhodococcus</taxon>
    </lineage>
</organism>
<evidence type="ECO:0000313" key="10">
    <source>
        <dbReference type="Proteomes" id="UP001629745"/>
    </source>
</evidence>
<reference evidence="9 10" key="1">
    <citation type="submission" date="2023-11" db="EMBL/GenBank/DDBJ databases">
        <authorList>
            <person name="Val-Calvo J."/>
            <person name="Scortti M."/>
            <person name="Vazquez-Boland J."/>
        </authorList>
    </citation>
    <scope>NUCLEOTIDE SEQUENCE [LARGE SCALE GENOMIC DNA]</scope>
    <source>
        <strain evidence="9 10">PAM 2766</strain>
    </source>
</reference>
<dbReference type="Proteomes" id="UP001629745">
    <property type="component" value="Unassembled WGS sequence"/>
</dbReference>
<feature type="domain" description="EccD-like transmembrane" evidence="8">
    <location>
        <begin position="142"/>
        <end position="491"/>
    </location>
</feature>
<dbReference type="NCBIfam" id="TIGR03920">
    <property type="entry name" value="T7SS_EccD"/>
    <property type="match status" value="1"/>
</dbReference>
<protein>
    <submittedName>
        <fullName evidence="9">Type VII secretion integral membrane protein EccD</fullName>
    </submittedName>
</protein>
<dbReference type="Pfam" id="PF19053">
    <property type="entry name" value="EccD"/>
    <property type="match status" value="1"/>
</dbReference>
<feature type="transmembrane region" description="Helical" evidence="7">
    <location>
        <begin position="198"/>
        <end position="218"/>
    </location>
</feature>
<evidence type="ECO:0000313" key="9">
    <source>
        <dbReference type="EMBL" id="MFM1724771.1"/>
    </source>
</evidence>
<evidence type="ECO:0000256" key="5">
    <source>
        <dbReference type="ARBA" id="ARBA00022989"/>
    </source>
</evidence>
<evidence type="ECO:0000256" key="7">
    <source>
        <dbReference type="SAM" id="Phobius"/>
    </source>
</evidence>
<comment type="subcellular location">
    <subcellularLocation>
        <location evidence="1">Cell membrane</location>
        <topology evidence="1">Multi-pass membrane protein</topology>
    </subcellularLocation>
</comment>
<comment type="similarity">
    <text evidence="2">Belongs to the EccD/Snm4 family.</text>
</comment>
<evidence type="ECO:0000256" key="1">
    <source>
        <dbReference type="ARBA" id="ARBA00004651"/>
    </source>
</evidence>
<sequence length="491" mass="49443">MTVLRADQSTGGTTGARPRGVTDLCRLTILTPHSQIDLALPSSVPVELLIPGIADLVEKHSAANDFDVTGDRLQPTRWALSRVGRPALSPASSLQEHGVLDGELLVFDSVEASPPPPLFDDVMYNVAVADTGHAHPWTPRVARVTGSAIAVAAATAGAAVLLRTEGATASVVGAVAAFAVVVALLVAGAVANRVYDDAGAALTLGAAALPISFASGALLVPGDSLPPDTLLGLVMIGACAVLALRAGGVGHAVFTAAASVSVLGSLAALVAVLTEQSTRSVGAMLVGGALAGLVFAPRLAMMLAKLPLPPVPAPGTSLDPTEDDPDDARTMPSFATVELRAEHARRHLTGLVAGSALLTTTGALLAAAPTSASGIYWPGTALAIVAAAVLMFRGRTYTSAEQAVPLIVGGSAVPILLSIVTAVVVPGTALALFAVTALLVIAAVVLGTVVPRRTFSPVQRRTAEIVDYAAIAAVVPLACWVSGLFLAVRGL</sequence>
<dbReference type="PIRSF" id="PIRSF017804">
    <property type="entry name" value="Secretion_EccD1"/>
    <property type="match status" value="1"/>
</dbReference>
<evidence type="ECO:0000256" key="3">
    <source>
        <dbReference type="ARBA" id="ARBA00022475"/>
    </source>
</evidence>
<feature type="transmembrane region" description="Helical" evidence="7">
    <location>
        <begin position="430"/>
        <end position="450"/>
    </location>
</feature>